<dbReference type="SMART" id="SM00108">
    <property type="entry name" value="B_lectin"/>
    <property type="match status" value="1"/>
</dbReference>
<accession>A0AAV7F308</accession>
<comment type="catalytic activity">
    <reaction evidence="11 13">
        <text>L-threonyl-[protein] + ATP = O-phospho-L-threonyl-[protein] + ADP + H(+)</text>
        <dbReference type="Rhea" id="RHEA:46608"/>
        <dbReference type="Rhea" id="RHEA-COMP:11060"/>
        <dbReference type="Rhea" id="RHEA-COMP:11605"/>
        <dbReference type="ChEBI" id="CHEBI:15378"/>
        <dbReference type="ChEBI" id="CHEBI:30013"/>
        <dbReference type="ChEBI" id="CHEBI:30616"/>
        <dbReference type="ChEBI" id="CHEBI:61977"/>
        <dbReference type="ChEBI" id="CHEBI:456216"/>
        <dbReference type="EC" id="2.7.11.1"/>
    </reaction>
</comment>
<dbReference type="CDD" id="cd01098">
    <property type="entry name" value="PAN_AP_plant"/>
    <property type="match status" value="1"/>
</dbReference>
<dbReference type="PROSITE" id="PS50927">
    <property type="entry name" value="BULB_LECTIN"/>
    <property type="match status" value="1"/>
</dbReference>
<evidence type="ECO:0000256" key="7">
    <source>
        <dbReference type="ARBA" id="ARBA00022777"/>
    </source>
</evidence>
<dbReference type="InterPro" id="IPR008271">
    <property type="entry name" value="Ser/Thr_kinase_AS"/>
</dbReference>
<evidence type="ECO:0000259" key="18">
    <source>
        <dbReference type="PROSITE" id="PS50927"/>
    </source>
</evidence>
<dbReference type="Pfam" id="PF01453">
    <property type="entry name" value="B_lectin"/>
    <property type="match status" value="1"/>
</dbReference>
<dbReference type="CDD" id="cd00028">
    <property type="entry name" value="B_lectin"/>
    <property type="match status" value="1"/>
</dbReference>
<dbReference type="EC" id="2.7.11.1" evidence="13"/>
<keyword evidence="9" id="KW-1015">Disulfide bond</keyword>
<evidence type="ECO:0000256" key="15">
    <source>
        <dbReference type="SAM" id="Phobius"/>
    </source>
</evidence>
<keyword evidence="3 13" id="KW-0723">Serine/threonine-protein kinase</keyword>
<dbReference type="FunFam" id="2.90.10.10:FF:000005">
    <property type="entry name" value="G-type lectin S-receptor-like serine/threonine-protein kinase"/>
    <property type="match status" value="1"/>
</dbReference>
<dbReference type="InterPro" id="IPR001245">
    <property type="entry name" value="Ser-Thr/Tyr_kinase_cat_dom"/>
</dbReference>
<keyword evidence="14" id="KW-0245">EGF-like domain</keyword>
<dbReference type="InterPro" id="IPR000858">
    <property type="entry name" value="S_locus_glycoprot_dom"/>
</dbReference>
<dbReference type="SUPFAM" id="SSF51110">
    <property type="entry name" value="alpha-D-mannose-specific plant lectins"/>
    <property type="match status" value="1"/>
</dbReference>
<dbReference type="FunFam" id="1.10.510.10:FF:000060">
    <property type="entry name" value="G-type lectin S-receptor-like serine/threonine-protein kinase"/>
    <property type="match status" value="1"/>
</dbReference>
<dbReference type="SUPFAM" id="SSF56112">
    <property type="entry name" value="Protein kinase-like (PK-like)"/>
    <property type="match status" value="1"/>
</dbReference>
<dbReference type="SMART" id="SM00473">
    <property type="entry name" value="PAN_AP"/>
    <property type="match status" value="1"/>
</dbReference>
<dbReference type="Gene3D" id="3.30.200.20">
    <property type="entry name" value="Phosphorylase Kinase, domain 1"/>
    <property type="match status" value="1"/>
</dbReference>
<proteinExistence type="inferred from homology"/>
<evidence type="ECO:0000256" key="8">
    <source>
        <dbReference type="ARBA" id="ARBA00022840"/>
    </source>
</evidence>
<dbReference type="GO" id="GO:0004674">
    <property type="term" value="F:protein serine/threonine kinase activity"/>
    <property type="evidence" value="ECO:0007669"/>
    <property type="project" value="UniProtKB-KW"/>
</dbReference>
<evidence type="ECO:0000256" key="5">
    <source>
        <dbReference type="ARBA" id="ARBA00022729"/>
    </source>
</evidence>
<dbReference type="FunFam" id="3.30.200.20:FF:000195">
    <property type="entry name" value="G-type lectin S-receptor-like serine/threonine-protein kinase"/>
    <property type="match status" value="1"/>
</dbReference>
<evidence type="ECO:0000259" key="17">
    <source>
        <dbReference type="PROSITE" id="PS50026"/>
    </source>
</evidence>
<feature type="domain" description="Bulb-type lectin" evidence="18">
    <location>
        <begin position="29"/>
        <end position="154"/>
    </location>
</feature>
<dbReference type="Pfam" id="PF00954">
    <property type="entry name" value="S_locus_glycop"/>
    <property type="match status" value="1"/>
</dbReference>
<organism evidence="20 21">
    <name type="scientific">Aristolochia fimbriata</name>
    <name type="common">White veined hardy Dutchman's pipe vine</name>
    <dbReference type="NCBI Taxonomy" id="158543"/>
    <lineage>
        <taxon>Eukaryota</taxon>
        <taxon>Viridiplantae</taxon>
        <taxon>Streptophyta</taxon>
        <taxon>Embryophyta</taxon>
        <taxon>Tracheophyta</taxon>
        <taxon>Spermatophyta</taxon>
        <taxon>Magnoliopsida</taxon>
        <taxon>Magnoliidae</taxon>
        <taxon>Piperales</taxon>
        <taxon>Aristolochiaceae</taxon>
        <taxon>Aristolochia</taxon>
    </lineage>
</organism>
<dbReference type="GO" id="GO:0005886">
    <property type="term" value="C:plasma membrane"/>
    <property type="evidence" value="ECO:0007669"/>
    <property type="project" value="UniProtKB-SubCell"/>
</dbReference>
<dbReference type="EMBL" id="JAINDJ010000003">
    <property type="protein sequence ID" value="KAG9454332.1"/>
    <property type="molecule type" value="Genomic_DNA"/>
</dbReference>
<feature type="domain" description="Apple" evidence="19">
    <location>
        <begin position="352"/>
        <end position="436"/>
    </location>
</feature>
<evidence type="ECO:0000313" key="20">
    <source>
        <dbReference type="EMBL" id="KAG9454332.1"/>
    </source>
</evidence>
<keyword evidence="15" id="KW-0472">Membrane</keyword>
<dbReference type="PANTHER" id="PTHR27002:SF975">
    <property type="entry name" value="PROTEIN KINASE DOMAIN-CONTAINING PROTEIN"/>
    <property type="match status" value="1"/>
</dbReference>
<gene>
    <name evidence="20" type="ORF">H6P81_007236</name>
</gene>
<dbReference type="InterPro" id="IPR011009">
    <property type="entry name" value="Kinase-like_dom_sf"/>
</dbReference>
<dbReference type="Pfam" id="PF07714">
    <property type="entry name" value="PK_Tyr_Ser-Thr"/>
    <property type="match status" value="1"/>
</dbReference>
<keyword evidence="7 13" id="KW-0418">Kinase</keyword>
<dbReference type="PROSITE" id="PS50026">
    <property type="entry name" value="EGF_3"/>
    <property type="match status" value="1"/>
</dbReference>
<name>A0AAV7F308_ARIFI</name>
<dbReference type="InterPro" id="IPR000719">
    <property type="entry name" value="Prot_kinase_dom"/>
</dbReference>
<dbReference type="Gene3D" id="2.90.10.10">
    <property type="entry name" value="Bulb-type lectin domain"/>
    <property type="match status" value="1"/>
</dbReference>
<evidence type="ECO:0000256" key="9">
    <source>
        <dbReference type="ARBA" id="ARBA00023157"/>
    </source>
</evidence>
<dbReference type="GO" id="GO:0048544">
    <property type="term" value="P:recognition of pollen"/>
    <property type="evidence" value="ECO:0007669"/>
    <property type="project" value="InterPro"/>
</dbReference>
<reference evidence="20 21" key="1">
    <citation type="submission" date="2021-07" db="EMBL/GenBank/DDBJ databases">
        <title>The Aristolochia fimbriata genome: insights into angiosperm evolution, floral development and chemical biosynthesis.</title>
        <authorList>
            <person name="Jiao Y."/>
        </authorList>
    </citation>
    <scope>NUCLEOTIDE SEQUENCE [LARGE SCALE GENOMIC DNA]</scope>
    <source>
        <strain evidence="20">IBCAS-2021</strain>
        <tissue evidence="20">Leaf</tissue>
    </source>
</reference>
<dbReference type="InterPro" id="IPR000742">
    <property type="entry name" value="EGF"/>
</dbReference>
<evidence type="ECO:0000256" key="12">
    <source>
        <dbReference type="ARBA" id="ARBA00048679"/>
    </source>
</evidence>
<evidence type="ECO:0000256" key="13">
    <source>
        <dbReference type="PIRNR" id="PIRNR000641"/>
    </source>
</evidence>
<dbReference type="InterPro" id="IPR001480">
    <property type="entry name" value="Bulb-type_lectin_dom"/>
</dbReference>
<keyword evidence="6 13" id="KW-0547">Nucleotide-binding</keyword>
<evidence type="ECO:0000256" key="2">
    <source>
        <dbReference type="ARBA" id="ARBA00022475"/>
    </source>
</evidence>
<dbReference type="PROSITE" id="PS50948">
    <property type="entry name" value="PAN"/>
    <property type="match status" value="1"/>
</dbReference>
<dbReference type="AlphaFoldDB" id="A0AAV7F308"/>
<dbReference type="PROSITE" id="PS00108">
    <property type="entry name" value="PROTEIN_KINASE_ST"/>
    <property type="match status" value="1"/>
</dbReference>
<protein>
    <recommendedName>
        <fullName evidence="13">Receptor-like serine/threonine-protein kinase</fullName>
        <ecNumber evidence="13">2.7.11.1</ecNumber>
    </recommendedName>
</protein>
<keyword evidence="4 13" id="KW-0808">Transferase</keyword>
<evidence type="ECO:0000259" key="19">
    <source>
        <dbReference type="PROSITE" id="PS50948"/>
    </source>
</evidence>
<evidence type="ECO:0000256" key="10">
    <source>
        <dbReference type="ARBA" id="ARBA00023180"/>
    </source>
</evidence>
<keyword evidence="10" id="KW-0325">Glycoprotein</keyword>
<evidence type="ECO:0000256" key="14">
    <source>
        <dbReference type="PROSITE-ProRule" id="PRU00076"/>
    </source>
</evidence>
<comment type="subcellular location">
    <subcellularLocation>
        <location evidence="1">Cell membrane</location>
        <topology evidence="1">Single-pass type I membrane protein</topology>
    </subcellularLocation>
</comment>
<dbReference type="CDD" id="cd14066">
    <property type="entry name" value="STKc_IRAK"/>
    <property type="match status" value="1"/>
</dbReference>
<comment type="catalytic activity">
    <reaction evidence="12 13">
        <text>L-seryl-[protein] + ATP = O-phospho-L-seryl-[protein] + ADP + H(+)</text>
        <dbReference type="Rhea" id="RHEA:17989"/>
        <dbReference type="Rhea" id="RHEA-COMP:9863"/>
        <dbReference type="Rhea" id="RHEA-COMP:11604"/>
        <dbReference type="ChEBI" id="CHEBI:15378"/>
        <dbReference type="ChEBI" id="CHEBI:29999"/>
        <dbReference type="ChEBI" id="CHEBI:30616"/>
        <dbReference type="ChEBI" id="CHEBI:83421"/>
        <dbReference type="ChEBI" id="CHEBI:456216"/>
        <dbReference type="EC" id="2.7.11.1"/>
    </reaction>
</comment>
<dbReference type="SMART" id="SM00220">
    <property type="entry name" value="S_TKc"/>
    <property type="match status" value="1"/>
</dbReference>
<evidence type="ECO:0000259" key="16">
    <source>
        <dbReference type="PROSITE" id="PS50011"/>
    </source>
</evidence>
<evidence type="ECO:0000313" key="21">
    <source>
        <dbReference type="Proteomes" id="UP000825729"/>
    </source>
</evidence>
<evidence type="ECO:0000256" key="6">
    <source>
        <dbReference type="ARBA" id="ARBA00022741"/>
    </source>
</evidence>
<dbReference type="GO" id="GO:0005524">
    <property type="term" value="F:ATP binding"/>
    <property type="evidence" value="ECO:0007669"/>
    <property type="project" value="UniProtKB-KW"/>
</dbReference>
<feature type="domain" description="Protein kinase" evidence="16">
    <location>
        <begin position="533"/>
        <end position="819"/>
    </location>
</feature>
<comment type="caution">
    <text evidence="14">Lacks conserved residue(s) required for the propagation of feature annotation.</text>
</comment>
<keyword evidence="15" id="KW-1133">Transmembrane helix</keyword>
<evidence type="ECO:0000256" key="4">
    <source>
        <dbReference type="ARBA" id="ARBA00022679"/>
    </source>
</evidence>
<dbReference type="PANTHER" id="PTHR27002">
    <property type="entry name" value="RECEPTOR-LIKE SERINE/THREONINE-PROTEIN KINASE SD1-8"/>
    <property type="match status" value="1"/>
</dbReference>
<dbReference type="InterPro" id="IPR003609">
    <property type="entry name" value="Pan_app"/>
</dbReference>
<dbReference type="InterPro" id="IPR024171">
    <property type="entry name" value="SRK-like_kinase"/>
</dbReference>
<keyword evidence="8 13" id="KW-0067">ATP-binding</keyword>
<dbReference type="Gene3D" id="1.10.510.10">
    <property type="entry name" value="Transferase(Phosphotransferase) domain 1"/>
    <property type="match status" value="1"/>
</dbReference>
<comment type="caution">
    <text evidence="20">The sequence shown here is derived from an EMBL/GenBank/DDBJ whole genome shotgun (WGS) entry which is preliminary data.</text>
</comment>
<keyword evidence="21" id="KW-1185">Reference proteome</keyword>
<dbReference type="InterPro" id="IPR036426">
    <property type="entry name" value="Bulb-type_lectin_dom_sf"/>
</dbReference>
<feature type="domain" description="EGF-like" evidence="17">
    <location>
        <begin position="297"/>
        <end position="333"/>
    </location>
</feature>
<dbReference type="Proteomes" id="UP000825729">
    <property type="component" value="Unassembled WGS sequence"/>
</dbReference>
<keyword evidence="2" id="KW-1003">Cell membrane</keyword>
<dbReference type="PROSITE" id="PS50011">
    <property type="entry name" value="PROTEIN_KINASE_DOM"/>
    <property type="match status" value="1"/>
</dbReference>
<evidence type="ECO:0000256" key="11">
    <source>
        <dbReference type="ARBA" id="ARBA00047899"/>
    </source>
</evidence>
<evidence type="ECO:0000256" key="1">
    <source>
        <dbReference type="ARBA" id="ARBA00004251"/>
    </source>
</evidence>
<comment type="similarity">
    <text evidence="13">Belongs to the protein kinase superfamily. Ser/Thr protein kinase family.</text>
</comment>
<keyword evidence="15" id="KW-0812">Transmembrane</keyword>
<keyword evidence="5" id="KW-0732">Signal</keyword>
<evidence type="ECO:0000256" key="3">
    <source>
        <dbReference type="ARBA" id="ARBA00022527"/>
    </source>
</evidence>
<sequence>MGIRSFNLVSTISTFTLLVSFLRFSFAINSIQSGQSIRDRGETLVSASRTFELGFFSPNSSANRYVGIWYTRGSERKYVWVANKENPLKNSSGTLTVGDDGNLLLIDGGSDAVWSTNISVVSGVNYSSTAAVLLDAGNLVLRASASDGSVRDLWQSFDHPSRAFIQQMKIGGNVKTGKKLAVSAWRSEDNPAPANLSFGLDPAKPQQMFVWDGGVPRWRSGPWNGRFFEGIPNMENDPLYFNEINVDTDAQQGTVYFSFSYVNESFLSIFEMGSSGTVVKSDWNDQSQRWDIDWSAPSRDCDFYGKCGPFATCSHVRGATCSCLKGFEPKYPEEWRKGNWSSGCKRRIRLSCKSSNRTTEGGGDGFYAIKEVKLPDAAKWLEIWDPKHCESECLKTCSCIAQTFLDGLGCLHWDEELMDIQYVPSTRGQLLIRLHHSELDESRRLGPVFVVLIALSVSIFSVACTCFVWKQITLRRARKRRMELASTSPVSCVDQRFSPKASMNSAQQAFNHGKDSELLLLDFEELATATNNFCNENKIGKGGFGPVYQGKLQDGQEVAVKRLSRTSKQGIEEFKNEVAVISKLQHRNLVRLLGCCIEGEETLLIYEYMQKRSLDAILFDDAKKAQLDWPTRFHIIEGIARGLLYLHRDSRLRIIHRDLKASNILLDQQMNPKISDFGLARIFGGDETLASTNRVMGTFGYMAPEYALGGQFSEKSDIFSFGVLVLEIVSGKRSTGCHQEYEIPHLVGHAWHLWSDGRGLELLDQAIGDPGSAAEVMKCIHVGLLCIQDRAADRPTTSSVVFMLSNEVAIDLSPKHPAFAVEIMPVRSSTSGINTANEVTITDLEGR</sequence>
<dbReference type="PIRSF" id="PIRSF000641">
    <property type="entry name" value="SRK"/>
    <property type="match status" value="1"/>
</dbReference>
<dbReference type="Pfam" id="PF08276">
    <property type="entry name" value="PAN_2"/>
    <property type="match status" value="1"/>
</dbReference>
<feature type="transmembrane region" description="Helical" evidence="15">
    <location>
        <begin position="445"/>
        <end position="469"/>
    </location>
</feature>